<comment type="caution">
    <text evidence="1">The sequence shown here is derived from an EMBL/GenBank/DDBJ whole genome shotgun (WGS) entry which is preliminary data.</text>
</comment>
<dbReference type="Proteomes" id="UP001595699">
    <property type="component" value="Unassembled WGS sequence"/>
</dbReference>
<gene>
    <name evidence="1" type="ORF">ACFOUW_09875</name>
</gene>
<reference evidence="2" key="1">
    <citation type="journal article" date="2019" name="Int. J. Syst. Evol. Microbiol.">
        <title>The Global Catalogue of Microorganisms (GCM) 10K type strain sequencing project: providing services to taxonomists for standard genome sequencing and annotation.</title>
        <authorList>
            <consortium name="The Broad Institute Genomics Platform"/>
            <consortium name="The Broad Institute Genome Sequencing Center for Infectious Disease"/>
            <person name="Wu L."/>
            <person name="Ma J."/>
        </authorList>
    </citation>
    <scope>NUCLEOTIDE SEQUENCE [LARGE SCALE GENOMIC DNA]</scope>
    <source>
        <strain evidence="2">CGMCC 4.7241</strain>
    </source>
</reference>
<evidence type="ECO:0000313" key="2">
    <source>
        <dbReference type="Proteomes" id="UP001595699"/>
    </source>
</evidence>
<name>A0ABV7Y8Q8_9ACTN</name>
<accession>A0ABV7Y8Q8</accession>
<keyword evidence="2" id="KW-1185">Reference proteome</keyword>
<sequence length="94" mass="10022">MPVVATAMPCRFQLYRHHDATGVSGTGVVAWGTVYPNGKVSLAWNGSRPSINIYESLADVTAIHGHDGFTQIIMCDELPLSVRAGAGASSSFDW</sequence>
<organism evidence="1 2">
    <name type="scientific">Tenggerimyces flavus</name>
    <dbReference type="NCBI Taxonomy" id="1708749"/>
    <lineage>
        <taxon>Bacteria</taxon>
        <taxon>Bacillati</taxon>
        <taxon>Actinomycetota</taxon>
        <taxon>Actinomycetes</taxon>
        <taxon>Propionibacteriales</taxon>
        <taxon>Nocardioidaceae</taxon>
        <taxon>Tenggerimyces</taxon>
    </lineage>
</organism>
<dbReference type="RefSeq" id="WP_205117362.1">
    <property type="nucleotide sequence ID" value="NZ_JAFBCM010000001.1"/>
</dbReference>
<proteinExistence type="predicted"/>
<protein>
    <submittedName>
        <fullName evidence="1">Uncharacterized protein</fullName>
    </submittedName>
</protein>
<evidence type="ECO:0000313" key="1">
    <source>
        <dbReference type="EMBL" id="MFC3761148.1"/>
    </source>
</evidence>
<dbReference type="EMBL" id="JBHRZH010000006">
    <property type="protein sequence ID" value="MFC3761148.1"/>
    <property type="molecule type" value="Genomic_DNA"/>
</dbReference>